<dbReference type="AlphaFoldDB" id="A0A0C1UJP7"/>
<evidence type="ECO:0000259" key="1">
    <source>
        <dbReference type="Pfam" id="PF05239"/>
    </source>
</evidence>
<dbReference type="STRING" id="29341.RSJ17_08790"/>
<name>A0A0C1UJP7_9CLOT</name>
<feature type="domain" description="PRC-barrel" evidence="1">
    <location>
        <begin position="2"/>
        <end position="50"/>
    </location>
</feature>
<feature type="domain" description="PRC-barrel" evidence="1">
    <location>
        <begin position="73"/>
        <end position="114"/>
    </location>
</feature>
<proteinExistence type="predicted"/>
<sequence>MYKSRDFVFMDVLDLQGEKLGYIKDILINFSKKEVIGFKVTPYKLFRKNFSILKEDIIYFNGSMIVNKTNKEEYLAFSDIKKMYVIDKNSKILGIVKELIFDGESFEIRAISIAYSLVTSIFKERRILLIKDMILGEDNLLYVGCQDKYSFHCVPHNNFLDVGEDNIEE</sequence>
<evidence type="ECO:0000313" key="2">
    <source>
        <dbReference type="EMBL" id="KIE47490.1"/>
    </source>
</evidence>
<dbReference type="OrthoDB" id="1716342at2"/>
<gene>
    <name evidence="2" type="ORF">U732_3019</name>
</gene>
<keyword evidence="3" id="KW-1185">Reference proteome</keyword>
<comment type="caution">
    <text evidence="2">The sequence shown here is derived from an EMBL/GenBank/DDBJ whole genome shotgun (WGS) entry which is preliminary data.</text>
</comment>
<evidence type="ECO:0000313" key="3">
    <source>
        <dbReference type="Proteomes" id="UP000031366"/>
    </source>
</evidence>
<organism evidence="2 3">
    <name type="scientific">Clostridium argentinense CDC 2741</name>
    <dbReference type="NCBI Taxonomy" id="1418104"/>
    <lineage>
        <taxon>Bacteria</taxon>
        <taxon>Bacillati</taxon>
        <taxon>Bacillota</taxon>
        <taxon>Clostridia</taxon>
        <taxon>Eubacteriales</taxon>
        <taxon>Clostridiaceae</taxon>
        <taxon>Clostridium</taxon>
    </lineage>
</organism>
<protein>
    <submittedName>
        <fullName evidence="2">PRC-barrel domain protein</fullName>
    </submittedName>
</protein>
<dbReference type="RefSeq" id="WP_039631408.1">
    <property type="nucleotide sequence ID" value="NZ_AYSO01000014.1"/>
</dbReference>
<dbReference type="SUPFAM" id="SSF50346">
    <property type="entry name" value="PRC-barrel domain"/>
    <property type="match status" value="2"/>
</dbReference>
<dbReference type="InterPro" id="IPR027275">
    <property type="entry name" value="PRC-brl_dom"/>
</dbReference>
<dbReference type="EMBL" id="AYSO01000014">
    <property type="protein sequence ID" value="KIE47490.1"/>
    <property type="molecule type" value="Genomic_DNA"/>
</dbReference>
<dbReference type="Proteomes" id="UP000031366">
    <property type="component" value="Unassembled WGS sequence"/>
</dbReference>
<dbReference type="InterPro" id="IPR011033">
    <property type="entry name" value="PRC_barrel-like_sf"/>
</dbReference>
<accession>A0A0C1UJP7</accession>
<dbReference type="Gene3D" id="2.30.30.240">
    <property type="entry name" value="PRC-barrel domain"/>
    <property type="match status" value="2"/>
</dbReference>
<dbReference type="Pfam" id="PF05239">
    <property type="entry name" value="PRC"/>
    <property type="match status" value="2"/>
</dbReference>
<reference evidence="2 3" key="1">
    <citation type="journal article" date="2015" name="Infect. Genet. Evol.">
        <title>Genomic sequences of six botulinum neurotoxin-producing strains representing three clostridial species illustrate the mobility and diversity of botulinum neurotoxin genes.</title>
        <authorList>
            <person name="Smith T.J."/>
            <person name="Hill K.K."/>
            <person name="Xie G."/>
            <person name="Foley B.T."/>
            <person name="Williamson C.H."/>
            <person name="Foster J.T."/>
            <person name="Johnson S.L."/>
            <person name="Chertkov O."/>
            <person name="Teshima H."/>
            <person name="Gibbons H.S."/>
            <person name="Johnsky L.A."/>
            <person name="Karavis M.A."/>
            <person name="Smith L.A."/>
        </authorList>
    </citation>
    <scope>NUCLEOTIDE SEQUENCE [LARGE SCALE GENOMIC DNA]</scope>
    <source>
        <strain evidence="2 3">CDC 2741</strain>
    </source>
</reference>